<sequence length="680" mass="76251">MSGATPRITRSRTGTPLPALPTRQSHAYGAQGKASLSQQVTTSSADLNAAFTTTARPQRTSARPSSQSATPAPAKKPRKSSKAPTPVIEEEPQPETNGYDSGENNEDEPEESDDEFRPGTSLQNTAAYINAPAVPSARPIMPPPAQPQAPSRPQVPEAFLQDDFDHEPWLVTVFFHTVPRFIQRLYGEGWRRTILITLTLILAAIATCTAVFFGALGLTVMPVPTGWERYRTDCLYRAAILFGVPGYNQPPQELNERWQRWTHSELFSDLLPQVNMPEYQWAINAHLLGRVETTENNTELLQQESAVQRAMIAELQEVLPKTIVVKQEDGEWSIPPLFWKAIVSKMESPSASPIWEKFIEANKNQLRTFSKEVFAGDFDGMAKNHRLLTQEEFHATLTQHTNTFHDELDQTVRKMRFGVLEEARNVAKDVIEKSEIMQLARLQISALAHTNHVYNIDKKLREVNHFGIGFGAMIDPHYTSATKMPRTVSLLTKFWHSFGYATKYPNPPSMALQTWDEATDCWCAETSRDEKSKAQLTVKTPHKIFPTEITIEHIPAAGLRDAAVSAPKDFEVWVQVDSKAEATRINKANENMIPDNTSTKNGCKGKAPNGEKNWVCLAGEQYDIHHHNFVQTFNIWPDAQDLKIATERIAIRVLNNWGSPEHTCLYRVRAAGIEVGAAQQ</sequence>
<feature type="compositionally biased region" description="Polar residues" evidence="5">
    <location>
        <begin position="34"/>
        <end position="67"/>
    </location>
</feature>
<dbReference type="EMBL" id="CP099426">
    <property type="protein sequence ID" value="USW56860.1"/>
    <property type="molecule type" value="Genomic_DNA"/>
</dbReference>
<dbReference type="InterPro" id="IPR045119">
    <property type="entry name" value="SUN1-5"/>
</dbReference>
<feature type="domain" description="SUN" evidence="7">
    <location>
        <begin position="471"/>
        <end position="675"/>
    </location>
</feature>
<comment type="subcellular location">
    <subcellularLocation>
        <location evidence="1">Membrane</location>
    </subcellularLocation>
</comment>
<dbReference type="GO" id="GO:0034993">
    <property type="term" value="C:meiotic nuclear membrane microtubule tethering complex"/>
    <property type="evidence" value="ECO:0007669"/>
    <property type="project" value="TreeGrafter"/>
</dbReference>
<keyword evidence="4 6" id="KW-0472">Membrane</keyword>
<feature type="region of interest" description="Disordered" evidence="5">
    <location>
        <begin position="1"/>
        <end position="120"/>
    </location>
</feature>
<evidence type="ECO:0000313" key="8">
    <source>
        <dbReference type="EMBL" id="USW56860.1"/>
    </source>
</evidence>
<dbReference type="AlphaFoldDB" id="A0A9Q9B287"/>
<evidence type="ECO:0000256" key="3">
    <source>
        <dbReference type="ARBA" id="ARBA00022989"/>
    </source>
</evidence>
<evidence type="ECO:0000256" key="5">
    <source>
        <dbReference type="SAM" id="MobiDB-lite"/>
    </source>
</evidence>
<keyword evidence="2 6" id="KW-0812">Transmembrane</keyword>
<name>A0A9Q9B287_9PEZI</name>
<evidence type="ECO:0000313" key="9">
    <source>
        <dbReference type="Proteomes" id="UP001056384"/>
    </source>
</evidence>
<dbReference type="Gene3D" id="2.60.120.260">
    <property type="entry name" value="Galactose-binding domain-like"/>
    <property type="match status" value="1"/>
</dbReference>
<dbReference type="InterPro" id="IPR012919">
    <property type="entry name" value="SUN_dom"/>
</dbReference>
<organism evidence="8 9">
    <name type="scientific">Septoria linicola</name>
    <dbReference type="NCBI Taxonomy" id="215465"/>
    <lineage>
        <taxon>Eukaryota</taxon>
        <taxon>Fungi</taxon>
        <taxon>Dikarya</taxon>
        <taxon>Ascomycota</taxon>
        <taxon>Pezizomycotina</taxon>
        <taxon>Dothideomycetes</taxon>
        <taxon>Dothideomycetidae</taxon>
        <taxon>Mycosphaerellales</taxon>
        <taxon>Mycosphaerellaceae</taxon>
        <taxon>Septoria</taxon>
    </lineage>
</organism>
<evidence type="ECO:0000259" key="7">
    <source>
        <dbReference type="PROSITE" id="PS51469"/>
    </source>
</evidence>
<dbReference type="PANTHER" id="PTHR12911">
    <property type="entry name" value="SAD1/UNC-84-LIKE PROTEIN-RELATED"/>
    <property type="match status" value="1"/>
</dbReference>
<accession>A0A9Q9B287</accession>
<dbReference type="PANTHER" id="PTHR12911:SF8">
    <property type="entry name" value="KLAROID PROTEIN-RELATED"/>
    <property type="match status" value="1"/>
</dbReference>
<evidence type="ECO:0000256" key="6">
    <source>
        <dbReference type="SAM" id="Phobius"/>
    </source>
</evidence>
<reference evidence="8" key="1">
    <citation type="submission" date="2022-06" db="EMBL/GenBank/DDBJ databases">
        <title>Complete genome sequences of two strains of the flax pathogen Septoria linicola.</title>
        <authorList>
            <person name="Lapalu N."/>
            <person name="Simon A."/>
            <person name="Demenou B."/>
            <person name="Paumier D."/>
            <person name="Guillot M.-P."/>
            <person name="Gout L."/>
            <person name="Valade R."/>
        </authorList>
    </citation>
    <scope>NUCLEOTIDE SEQUENCE</scope>
    <source>
        <strain evidence="8">SE15195</strain>
    </source>
</reference>
<dbReference type="Proteomes" id="UP001056384">
    <property type="component" value="Chromosome 9"/>
</dbReference>
<dbReference type="PROSITE" id="PS51469">
    <property type="entry name" value="SUN"/>
    <property type="match status" value="1"/>
</dbReference>
<keyword evidence="3 6" id="KW-1133">Transmembrane helix</keyword>
<evidence type="ECO:0000256" key="4">
    <source>
        <dbReference type="ARBA" id="ARBA00023136"/>
    </source>
</evidence>
<evidence type="ECO:0000256" key="1">
    <source>
        <dbReference type="ARBA" id="ARBA00004370"/>
    </source>
</evidence>
<protein>
    <submittedName>
        <fullName evidence="8">SUN domain-containing protein 1-5</fullName>
    </submittedName>
</protein>
<proteinExistence type="predicted"/>
<feature type="region of interest" description="Disordered" evidence="5">
    <location>
        <begin position="134"/>
        <end position="154"/>
    </location>
</feature>
<dbReference type="Pfam" id="PF07738">
    <property type="entry name" value="Sad1_UNC"/>
    <property type="match status" value="2"/>
</dbReference>
<gene>
    <name evidence="8" type="ORF">Slin15195_G101790</name>
</gene>
<feature type="transmembrane region" description="Helical" evidence="6">
    <location>
        <begin position="194"/>
        <end position="221"/>
    </location>
</feature>
<keyword evidence="9" id="KW-1185">Reference proteome</keyword>
<dbReference type="GO" id="GO:0043495">
    <property type="term" value="F:protein-membrane adaptor activity"/>
    <property type="evidence" value="ECO:0007669"/>
    <property type="project" value="TreeGrafter"/>
</dbReference>
<evidence type="ECO:0000256" key="2">
    <source>
        <dbReference type="ARBA" id="ARBA00022692"/>
    </source>
</evidence>
<feature type="compositionally biased region" description="Acidic residues" evidence="5">
    <location>
        <begin position="103"/>
        <end position="114"/>
    </location>
</feature>